<evidence type="ECO:0000313" key="4">
    <source>
        <dbReference type="Proteomes" id="UP000070255"/>
    </source>
</evidence>
<dbReference type="SUPFAM" id="SSF52833">
    <property type="entry name" value="Thioredoxin-like"/>
    <property type="match status" value="1"/>
</dbReference>
<dbReference type="PROSITE" id="PS50405">
    <property type="entry name" value="GST_CTER"/>
    <property type="match status" value="1"/>
</dbReference>
<dbReference type="InterPro" id="IPR036249">
    <property type="entry name" value="Thioredoxin-like_sf"/>
</dbReference>
<protein>
    <submittedName>
        <fullName evidence="3">Glutathione S-transferase</fullName>
    </submittedName>
</protein>
<dbReference type="InterPro" id="IPR050213">
    <property type="entry name" value="GST_superfamily"/>
</dbReference>
<accession>A0ABR5T4I7</accession>
<evidence type="ECO:0000259" key="2">
    <source>
        <dbReference type="PROSITE" id="PS50405"/>
    </source>
</evidence>
<proteinExistence type="predicted"/>
<dbReference type="SUPFAM" id="SSF47616">
    <property type="entry name" value="GST C-terminal domain-like"/>
    <property type="match status" value="1"/>
</dbReference>
<dbReference type="PANTHER" id="PTHR11571">
    <property type="entry name" value="GLUTATHIONE S-TRANSFERASE"/>
    <property type="match status" value="1"/>
</dbReference>
<dbReference type="Proteomes" id="UP000070255">
    <property type="component" value="Unassembled WGS sequence"/>
</dbReference>
<dbReference type="InterPro" id="IPR036282">
    <property type="entry name" value="Glutathione-S-Trfase_C_sf"/>
</dbReference>
<gene>
    <name evidence="3" type="ORF">WS72_24055</name>
</gene>
<evidence type="ECO:0000259" key="1">
    <source>
        <dbReference type="PROSITE" id="PS50404"/>
    </source>
</evidence>
<comment type="caution">
    <text evidence="3">The sequence shown here is derived from an EMBL/GenBank/DDBJ whole genome shotgun (WGS) entry which is preliminary data.</text>
</comment>
<feature type="domain" description="GST C-terminal" evidence="2">
    <location>
        <begin position="99"/>
        <end position="240"/>
    </location>
</feature>
<reference evidence="3 4" key="1">
    <citation type="submission" date="2015-11" db="EMBL/GenBank/DDBJ databases">
        <authorList>
            <person name="Sahl J."/>
            <person name="Wagner D."/>
            <person name="Keim P."/>
        </authorList>
    </citation>
    <scope>NUCLEOTIDE SEQUENCE [LARGE SCALE GENOMIC DNA]</scope>
    <source>
        <strain evidence="3 4">BDU18</strain>
    </source>
</reference>
<keyword evidence="4" id="KW-1185">Reference proteome</keyword>
<dbReference type="PROSITE" id="PS50404">
    <property type="entry name" value="GST_NTER"/>
    <property type="match status" value="1"/>
</dbReference>
<evidence type="ECO:0000313" key="3">
    <source>
        <dbReference type="EMBL" id="KWZ37981.1"/>
    </source>
</evidence>
<dbReference type="InterPro" id="IPR004045">
    <property type="entry name" value="Glutathione_S-Trfase_N"/>
</dbReference>
<dbReference type="Gene3D" id="3.40.30.10">
    <property type="entry name" value="Glutaredoxin"/>
    <property type="match status" value="1"/>
</dbReference>
<dbReference type="RefSeq" id="WP_059670670.1">
    <property type="nucleotide sequence ID" value="NZ_LNJQ01000004.1"/>
</dbReference>
<dbReference type="Pfam" id="PF14497">
    <property type="entry name" value="GST_C_3"/>
    <property type="match status" value="1"/>
</dbReference>
<sequence>MRYELYYWPDIQGRGEFVRLALEAAEAEYVDVARESPRKGLGVSAMMGLLESDSLECLPFAPPFLKAGEQIIGQTANILLFLGARHHLAPRDDAGRLWTHQLQLTVSDFVVEVHDSHHPIASGLYYEDQKAQAAMRAEDFIKHRLPKFLGYFGKVLARNPHKSGYMAGGGLTYVDLSMFQLIEGLRYAFPKAMARIEKKHAGLVELHDRIAQHPPIARYLASGRRIPFNEQGIFRHYAELDR</sequence>
<dbReference type="PANTHER" id="PTHR11571:SF263">
    <property type="entry name" value="GLUTATHIONE S-TRANSFERASE"/>
    <property type="match status" value="1"/>
</dbReference>
<dbReference type="InterPro" id="IPR004046">
    <property type="entry name" value="GST_C"/>
</dbReference>
<dbReference type="EMBL" id="LNJQ01000004">
    <property type="protein sequence ID" value="KWZ37981.1"/>
    <property type="molecule type" value="Genomic_DNA"/>
</dbReference>
<feature type="domain" description="GST N-terminal" evidence="1">
    <location>
        <begin position="1"/>
        <end position="90"/>
    </location>
</feature>
<name>A0ABR5T4I7_9BURK</name>
<dbReference type="Gene3D" id="1.20.1050.10">
    <property type="match status" value="1"/>
</dbReference>
<dbReference type="InterPro" id="IPR010987">
    <property type="entry name" value="Glutathione-S-Trfase_C-like"/>
</dbReference>
<organism evidence="3 4">
    <name type="scientific">Burkholderia savannae</name>
    <dbReference type="NCBI Taxonomy" id="1637837"/>
    <lineage>
        <taxon>Bacteria</taxon>
        <taxon>Pseudomonadati</taxon>
        <taxon>Pseudomonadota</taxon>
        <taxon>Betaproteobacteria</taxon>
        <taxon>Burkholderiales</taxon>
        <taxon>Burkholderiaceae</taxon>
        <taxon>Burkholderia</taxon>
        <taxon>pseudomallei group</taxon>
    </lineage>
</organism>
<dbReference type="CDD" id="cd03192">
    <property type="entry name" value="GST_C_Sigma_like"/>
    <property type="match status" value="1"/>
</dbReference>